<comment type="caution">
    <text evidence="3">The sequence shown here is derived from an EMBL/GenBank/DDBJ whole genome shotgun (WGS) entry which is preliminary data.</text>
</comment>
<sequence>MLFVYLLVLVLYTGGPSAENTTLTPAMCTPGCTRCAKYWKMCPGKDGTPLCVKKIIMDNPESSPSCNYKKCPVGEARVTTGRNESCIPMKRLTNGTVPDGWWWEDCVEQYHINCGNYLPICVNAISLEAYNSTTASCISKGCDPGMHRCKVDGTLECIPYDDLKSVHYKDDGDECIRATPEEKAAARATVPPAAQEKTEPDETSPASRPSWRLVNIAFILLATKLAAAFV</sequence>
<keyword evidence="2" id="KW-0732">Signal</keyword>
<name>A0AA36DJR9_9BILA</name>
<feature type="non-terminal residue" evidence="3">
    <location>
        <position position="230"/>
    </location>
</feature>
<organism evidence="3 4">
    <name type="scientific">Mesorhabditis spiculigera</name>
    <dbReference type="NCBI Taxonomy" id="96644"/>
    <lineage>
        <taxon>Eukaryota</taxon>
        <taxon>Metazoa</taxon>
        <taxon>Ecdysozoa</taxon>
        <taxon>Nematoda</taxon>
        <taxon>Chromadorea</taxon>
        <taxon>Rhabditida</taxon>
        <taxon>Rhabditina</taxon>
        <taxon>Rhabditomorpha</taxon>
        <taxon>Rhabditoidea</taxon>
        <taxon>Rhabditidae</taxon>
        <taxon>Mesorhabditinae</taxon>
        <taxon>Mesorhabditis</taxon>
    </lineage>
</organism>
<dbReference type="Proteomes" id="UP001177023">
    <property type="component" value="Unassembled WGS sequence"/>
</dbReference>
<feature type="region of interest" description="Disordered" evidence="1">
    <location>
        <begin position="182"/>
        <end position="208"/>
    </location>
</feature>
<feature type="signal peptide" evidence="2">
    <location>
        <begin position="1"/>
        <end position="18"/>
    </location>
</feature>
<keyword evidence="4" id="KW-1185">Reference proteome</keyword>
<gene>
    <name evidence="3" type="ORF">MSPICULIGERA_LOCUS25637</name>
</gene>
<evidence type="ECO:0000256" key="1">
    <source>
        <dbReference type="SAM" id="MobiDB-lite"/>
    </source>
</evidence>
<dbReference type="AlphaFoldDB" id="A0AA36DJR9"/>
<dbReference type="EMBL" id="CATQJA010002710">
    <property type="protein sequence ID" value="CAJ0587682.1"/>
    <property type="molecule type" value="Genomic_DNA"/>
</dbReference>
<protein>
    <submittedName>
        <fullName evidence="3">Uncharacterized protein</fullName>
    </submittedName>
</protein>
<evidence type="ECO:0000313" key="4">
    <source>
        <dbReference type="Proteomes" id="UP001177023"/>
    </source>
</evidence>
<evidence type="ECO:0000256" key="2">
    <source>
        <dbReference type="SAM" id="SignalP"/>
    </source>
</evidence>
<accession>A0AA36DJR9</accession>
<reference evidence="3" key="1">
    <citation type="submission" date="2023-06" db="EMBL/GenBank/DDBJ databases">
        <authorList>
            <person name="Delattre M."/>
        </authorList>
    </citation>
    <scope>NUCLEOTIDE SEQUENCE</scope>
    <source>
        <strain evidence="3">AF72</strain>
    </source>
</reference>
<evidence type="ECO:0000313" key="3">
    <source>
        <dbReference type="EMBL" id="CAJ0587682.1"/>
    </source>
</evidence>
<feature type="chain" id="PRO_5041456002" evidence="2">
    <location>
        <begin position="19"/>
        <end position="230"/>
    </location>
</feature>
<proteinExistence type="predicted"/>